<feature type="compositionally biased region" description="Polar residues" evidence="1">
    <location>
        <begin position="1"/>
        <end position="13"/>
    </location>
</feature>
<proteinExistence type="predicted"/>
<keyword evidence="3" id="KW-1185">Reference proteome</keyword>
<name>A0A1M6KFX6_9CLOT</name>
<protein>
    <submittedName>
        <fullName evidence="2">Uncharacterized protein</fullName>
    </submittedName>
</protein>
<sequence length="270" mass="29307">MGTSTRNKGQSGHTPLVPSWLEGDDTNGNEGQNVGGNMPIPPEGDVNRFTAPRGTFTRYLSSGGRDGSFMRSSISQYVSHSLGGSSRATTRLGAARHSTARLYNVLSSLSRNGGVSEVAHQLSIDNLEGLSASSFFTNISSFVCPDGGPNDEGMARSAYFDTIAENPILNEKKIEELTAQDCMTVLQKYMCKVIMEHIKNDIANKIIILPNDIDEISRIEGSVEQLIQQSVSDAFAEVQQNSAQMTNIKAEQITDSVYKKTYDILEGQGE</sequence>
<dbReference type="EMBL" id="FRAD01000004">
    <property type="protein sequence ID" value="SHJ57752.1"/>
    <property type="molecule type" value="Genomic_DNA"/>
</dbReference>
<dbReference type="OrthoDB" id="2024989at2"/>
<dbReference type="Proteomes" id="UP000183952">
    <property type="component" value="Unassembled WGS sequence"/>
</dbReference>
<reference evidence="2 3" key="1">
    <citation type="submission" date="2016-11" db="EMBL/GenBank/DDBJ databases">
        <authorList>
            <person name="Jaros S."/>
            <person name="Januszkiewicz K."/>
            <person name="Wedrychowicz H."/>
        </authorList>
    </citation>
    <scope>NUCLEOTIDE SEQUENCE [LARGE SCALE GENOMIC DNA]</scope>
    <source>
        <strain evidence="2 3">DSM 3090</strain>
    </source>
</reference>
<dbReference type="STRING" id="1121331.SAMN02745248_00453"/>
<dbReference type="AlphaFoldDB" id="A0A1M6KFX6"/>
<dbReference type="InterPro" id="IPR049675">
    <property type="entry name" value="QatB"/>
</dbReference>
<evidence type="ECO:0000256" key="1">
    <source>
        <dbReference type="SAM" id="MobiDB-lite"/>
    </source>
</evidence>
<evidence type="ECO:0000313" key="2">
    <source>
        <dbReference type="EMBL" id="SHJ57752.1"/>
    </source>
</evidence>
<feature type="region of interest" description="Disordered" evidence="1">
    <location>
        <begin position="1"/>
        <end position="46"/>
    </location>
</feature>
<accession>A0A1M6KFX6</accession>
<gene>
    <name evidence="2" type="ORF">SAMN02745248_00453</name>
</gene>
<dbReference type="RefSeq" id="WP_072901854.1">
    <property type="nucleotide sequence ID" value="NZ_FRAD01000004.1"/>
</dbReference>
<dbReference type="NCBIfam" id="NF041924">
    <property type="entry name" value="QatB"/>
    <property type="match status" value="1"/>
</dbReference>
<organism evidence="2 3">
    <name type="scientific">Hathewaya proteolytica DSM 3090</name>
    <dbReference type="NCBI Taxonomy" id="1121331"/>
    <lineage>
        <taxon>Bacteria</taxon>
        <taxon>Bacillati</taxon>
        <taxon>Bacillota</taxon>
        <taxon>Clostridia</taxon>
        <taxon>Eubacteriales</taxon>
        <taxon>Clostridiaceae</taxon>
        <taxon>Hathewaya</taxon>
    </lineage>
</organism>
<evidence type="ECO:0000313" key="3">
    <source>
        <dbReference type="Proteomes" id="UP000183952"/>
    </source>
</evidence>